<dbReference type="Proteomes" id="UP000295633">
    <property type="component" value="Unassembled WGS sequence"/>
</dbReference>
<dbReference type="AlphaFoldDB" id="A0A4V3B3M5"/>
<gene>
    <name evidence="2" type="ORF">E2R54_02710</name>
</gene>
<sequence length="123" mass="13191">MFQNDGAYSGFAVDDLDAARAFYADTLGLEVSTLDSGFLQLNLASGATVLVYGKPHHEPASFTILNFPVDDVDTAVDDLNAKGVETAIYDDMPTDSKGVMRGHGPTIAWFRDPAGNVLAVHER</sequence>
<organism evidence="2 3">
    <name type="scientific">Microbacterium oleivorans</name>
    <dbReference type="NCBI Taxonomy" id="273677"/>
    <lineage>
        <taxon>Bacteria</taxon>
        <taxon>Bacillati</taxon>
        <taxon>Actinomycetota</taxon>
        <taxon>Actinomycetes</taxon>
        <taxon>Micrococcales</taxon>
        <taxon>Microbacteriaceae</taxon>
        <taxon>Microbacterium</taxon>
    </lineage>
</organism>
<dbReference type="InterPro" id="IPR037523">
    <property type="entry name" value="VOC_core"/>
</dbReference>
<protein>
    <submittedName>
        <fullName evidence="2">VOC family protein</fullName>
    </submittedName>
</protein>
<feature type="domain" description="VOC" evidence="1">
    <location>
        <begin position="5"/>
        <end position="123"/>
    </location>
</feature>
<evidence type="ECO:0000259" key="1">
    <source>
        <dbReference type="PROSITE" id="PS51819"/>
    </source>
</evidence>
<evidence type="ECO:0000313" key="2">
    <source>
        <dbReference type="EMBL" id="TDL45393.1"/>
    </source>
</evidence>
<evidence type="ECO:0000313" key="3">
    <source>
        <dbReference type="Proteomes" id="UP000295633"/>
    </source>
</evidence>
<dbReference type="EMBL" id="SMZX01000001">
    <property type="protein sequence ID" value="TDL45393.1"/>
    <property type="molecule type" value="Genomic_DNA"/>
</dbReference>
<reference evidence="2 3" key="1">
    <citation type="submission" date="2019-03" db="EMBL/GenBank/DDBJ databases">
        <title>Genome Sequencing and Assembly of Various Microbes Isolated from Partially Reclaimed Soil and Acid Mine Drainage (AMD) Site.</title>
        <authorList>
            <person name="Steinbock B."/>
            <person name="Bechtold R."/>
            <person name="Sevigny J.L."/>
            <person name="Thomas D."/>
            <person name="Cuthill L.R."/>
            <person name="Aveiro Johannsen E.J."/>
            <person name="Thomas K."/>
            <person name="Ghosh A."/>
        </authorList>
    </citation>
    <scope>NUCLEOTIDE SEQUENCE [LARGE SCALE GENOMIC DNA]</scope>
    <source>
        <strain evidence="2 3">F-B2</strain>
    </source>
</reference>
<accession>A0A4V3B3M5</accession>
<dbReference type="Gene3D" id="3.10.180.10">
    <property type="entry name" value="2,3-Dihydroxybiphenyl 1,2-Dioxygenase, domain 1"/>
    <property type="match status" value="1"/>
</dbReference>
<name>A0A4V3B3M5_9MICO</name>
<dbReference type="PROSITE" id="PS51819">
    <property type="entry name" value="VOC"/>
    <property type="match status" value="1"/>
</dbReference>
<dbReference type="RefSeq" id="WP_133398604.1">
    <property type="nucleotide sequence ID" value="NZ_SMZX01000001.1"/>
</dbReference>
<dbReference type="InterPro" id="IPR029068">
    <property type="entry name" value="Glyas_Bleomycin-R_OHBP_Dase"/>
</dbReference>
<comment type="caution">
    <text evidence="2">The sequence shown here is derived from an EMBL/GenBank/DDBJ whole genome shotgun (WGS) entry which is preliminary data.</text>
</comment>
<dbReference type="Pfam" id="PF00903">
    <property type="entry name" value="Glyoxalase"/>
    <property type="match status" value="1"/>
</dbReference>
<dbReference type="SUPFAM" id="SSF54593">
    <property type="entry name" value="Glyoxalase/Bleomycin resistance protein/Dihydroxybiphenyl dioxygenase"/>
    <property type="match status" value="1"/>
</dbReference>
<dbReference type="InterPro" id="IPR004360">
    <property type="entry name" value="Glyas_Fos-R_dOase_dom"/>
</dbReference>
<proteinExistence type="predicted"/>